<keyword evidence="10" id="KW-1185">Reference proteome</keyword>
<dbReference type="GO" id="GO:0005886">
    <property type="term" value="C:plasma membrane"/>
    <property type="evidence" value="ECO:0007669"/>
    <property type="project" value="UniProtKB-SubCell"/>
</dbReference>
<feature type="transmembrane region" description="Helical" evidence="8">
    <location>
        <begin position="141"/>
        <end position="165"/>
    </location>
</feature>
<comment type="similarity">
    <text evidence="2">Belongs to the AzlC family.</text>
</comment>
<dbReference type="InterPro" id="IPR011606">
    <property type="entry name" value="Brnchd-chn_aa_trnsp_permease"/>
</dbReference>
<evidence type="ECO:0000256" key="2">
    <source>
        <dbReference type="ARBA" id="ARBA00010735"/>
    </source>
</evidence>
<keyword evidence="4" id="KW-1003">Cell membrane</keyword>
<proteinExistence type="inferred from homology"/>
<organism evidence="9 10">
    <name type="scientific">Pseudolabrys taiwanensis</name>
    <dbReference type="NCBI Taxonomy" id="331696"/>
    <lineage>
        <taxon>Bacteria</taxon>
        <taxon>Pseudomonadati</taxon>
        <taxon>Pseudomonadota</taxon>
        <taxon>Alphaproteobacteria</taxon>
        <taxon>Hyphomicrobiales</taxon>
        <taxon>Xanthobacteraceae</taxon>
        <taxon>Pseudolabrys</taxon>
    </lineage>
</organism>
<dbReference type="Proteomes" id="UP000254889">
    <property type="component" value="Chromosome"/>
</dbReference>
<evidence type="ECO:0000256" key="4">
    <source>
        <dbReference type="ARBA" id="ARBA00022475"/>
    </source>
</evidence>
<keyword evidence="5 8" id="KW-0812">Transmembrane</keyword>
<gene>
    <name evidence="9" type="ORF">DW352_11085</name>
</gene>
<evidence type="ECO:0000313" key="9">
    <source>
        <dbReference type="EMBL" id="AXK81006.1"/>
    </source>
</evidence>
<sequence length="236" mass="25209">MTSRSSQPTPAWTFAAFREGVVVTLPVMPGLFAFGMAFGTVAARKGFTLLEAELMSAAVFAGVAQIIVVDSWPQQFTAATIFAAAVATFVICSRFLLIGASMRPLLGRLPASQVYPFLHFLVEPPWVLGLRYRRNGGDDPGFVIGSAATCWVTWVISAAPGYWLGSAVDPYRFGLDMVMPAFFTAMLVSLWQGSRRSIGWIVAAVVAVAADMLLGGFWYVILGALAGSIVGGLIDD</sequence>
<dbReference type="RefSeq" id="WP_115691205.1">
    <property type="nucleotide sequence ID" value="NZ_CP031417.1"/>
</dbReference>
<reference evidence="9 10" key="1">
    <citation type="submission" date="2018-07" db="EMBL/GenBank/DDBJ databases">
        <authorList>
            <person name="Quirk P.G."/>
            <person name="Krulwich T.A."/>
        </authorList>
    </citation>
    <scope>NUCLEOTIDE SEQUENCE [LARGE SCALE GENOMIC DNA]</scope>
    <source>
        <strain evidence="9 10">CC-BB4</strain>
    </source>
</reference>
<dbReference type="GO" id="GO:1903785">
    <property type="term" value="P:L-valine transmembrane transport"/>
    <property type="evidence" value="ECO:0007669"/>
    <property type="project" value="TreeGrafter"/>
</dbReference>
<accession>A0A345ZVQ9</accession>
<keyword evidence="3" id="KW-0813">Transport</keyword>
<dbReference type="PANTHER" id="PTHR34979:SF1">
    <property type="entry name" value="INNER MEMBRANE PROTEIN YGAZ"/>
    <property type="match status" value="1"/>
</dbReference>
<feature type="transmembrane region" description="Helical" evidence="8">
    <location>
        <begin position="198"/>
        <end position="221"/>
    </location>
</feature>
<evidence type="ECO:0000256" key="3">
    <source>
        <dbReference type="ARBA" id="ARBA00022448"/>
    </source>
</evidence>
<feature type="transmembrane region" description="Helical" evidence="8">
    <location>
        <begin position="20"/>
        <end position="42"/>
    </location>
</feature>
<keyword evidence="7 8" id="KW-0472">Membrane</keyword>
<protein>
    <submittedName>
        <fullName evidence="9">Branched-chain amino acid ABC transporter permease</fullName>
    </submittedName>
</protein>
<evidence type="ECO:0000256" key="1">
    <source>
        <dbReference type="ARBA" id="ARBA00004651"/>
    </source>
</evidence>
<evidence type="ECO:0000256" key="6">
    <source>
        <dbReference type="ARBA" id="ARBA00022989"/>
    </source>
</evidence>
<dbReference type="Pfam" id="PF03591">
    <property type="entry name" value="AzlC"/>
    <property type="match status" value="1"/>
</dbReference>
<evidence type="ECO:0000256" key="8">
    <source>
        <dbReference type="SAM" id="Phobius"/>
    </source>
</evidence>
<dbReference type="OrthoDB" id="9803444at2"/>
<evidence type="ECO:0000313" key="10">
    <source>
        <dbReference type="Proteomes" id="UP000254889"/>
    </source>
</evidence>
<name>A0A345ZVQ9_9HYPH</name>
<dbReference type="KEGG" id="ptaw:DW352_11085"/>
<dbReference type="EMBL" id="CP031417">
    <property type="protein sequence ID" value="AXK81006.1"/>
    <property type="molecule type" value="Genomic_DNA"/>
</dbReference>
<feature type="transmembrane region" description="Helical" evidence="8">
    <location>
        <begin position="54"/>
        <end position="72"/>
    </location>
</feature>
<feature type="transmembrane region" description="Helical" evidence="8">
    <location>
        <begin position="78"/>
        <end position="98"/>
    </location>
</feature>
<dbReference type="PANTHER" id="PTHR34979">
    <property type="entry name" value="INNER MEMBRANE PROTEIN YGAZ"/>
    <property type="match status" value="1"/>
</dbReference>
<feature type="transmembrane region" description="Helical" evidence="8">
    <location>
        <begin position="171"/>
        <end position="191"/>
    </location>
</feature>
<evidence type="ECO:0000256" key="7">
    <source>
        <dbReference type="ARBA" id="ARBA00023136"/>
    </source>
</evidence>
<dbReference type="AlphaFoldDB" id="A0A345ZVQ9"/>
<comment type="subcellular location">
    <subcellularLocation>
        <location evidence="1">Cell membrane</location>
        <topology evidence="1">Multi-pass membrane protein</topology>
    </subcellularLocation>
</comment>
<evidence type="ECO:0000256" key="5">
    <source>
        <dbReference type="ARBA" id="ARBA00022692"/>
    </source>
</evidence>
<keyword evidence="6 8" id="KW-1133">Transmembrane helix</keyword>